<accession>A0ABU9QPP1</accession>
<protein>
    <submittedName>
        <fullName evidence="4">Response regulator</fullName>
    </submittedName>
</protein>
<dbReference type="InterPro" id="IPR050595">
    <property type="entry name" value="Bact_response_regulator"/>
</dbReference>
<comment type="caution">
    <text evidence="4">The sequence shown here is derived from an EMBL/GenBank/DDBJ whole genome shotgun (WGS) entry which is preliminary data.</text>
</comment>
<dbReference type="RefSeq" id="WP_201660632.1">
    <property type="nucleotide sequence ID" value="NZ_CAJHCS010000041.1"/>
</dbReference>
<feature type="domain" description="Response regulatory" evidence="3">
    <location>
        <begin position="22"/>
        <end position="138"/>
    </location>
</feature>
<dbReference type="SMART" id="SM00448">
    <property type="entry name" value="REC"/>
    <property type="match status" value="1"/>
</dbReference>
<evidence type="ECO:0000256" key="2">
    <source>
        <dbReference type="PROSITE-ProRule" id="PRU00169"/>
    </source>
</evidence>
<dbReference type="SUPFAM" id="SSF52172">
    <property type="entry name" value="CheY-like"/>
    <property type="match status" value="1"/>
</dbReference>
<dbReference type="PANTHER" id="PTHR44591">
    <property type="entry name" value="STRESS RESPONSE REGULATOR PROTEIN 1"/>
    <property type="match status" value="1"/>
</dbReference>
<dbReference type="PROSITE" id="PS50110">
    <property type="entry name" value="RESPONSE_REGULATORY"/>
    <property type="match status" value="1"/>
</dbReference>
<evidence type="ECO:0000259" key="3">
    <source>
        <dbReference type="PROSITE" id="PS50110"/>
    </source>
</evidence>
<dbReference type="Proteomes" id="UP001494588">
    <property type="component" value="Unassembled WGS sequence"/>
</dbReference>
<organism evidence="4 5">
    <name type="scientific">Paraburkholderia sabiae</name>
    <dbReference type="NCBI Taxonomy" id="273251"/>
    <lineage>
        <taxon>Bacteria</taxon>
        <taxon>Pseudomonadati</taxon>
        <taxon>Pseudomonadota</taxon>
        <taxon>Betaproteobacteria</taxon>
        <taxon>Burkholderiales</taxon>
        <taxon>Burkholderiaceae</taxon>
        <taxon>Paraburkholderia</taxon>
    </lineage>
</organism>
<dbReference type="Gene3D" id="3.40.50.2300">
    <property type="match status" value="1"/>
</dbReference>
<evidence type="ECO:0000313" key="5">
    <source>
        <dbReference type="Proteomes" id="UP001494588"/>
    </source>
</evidence>
<proteinExistence type="predicted"/>
<keyword evidence="5" id="KW-1185">Reference proteome</keyword>
<evidence type="ECO:0000256" key="1">
    <source>
        <dbReference type="ARBA" id="ARBA00022553"/>
    </source>
</evidence>
<evidence type="ECO:0000313" key="4">
    <source>
        <dbReference type="EMBL" id="MEM5291384.1"/>
    </source>
</evidence>
<gene>
    <name evidence="4" type="ORF">V4C55_37265</name>
</gene>
<feature type="modified residue" description="4-aspartylphosphate" evidence="2">
    <location>
        <position position="71"/>
    </location>
</feature>
<dbReference type="InterPro" id="IPR001789">
    <property type="entry name" value="Sig_transdc_resp-reg_receiver"/>
</dbReference>
<keyword evidence="1 2" id="KW-0597">Phosphoprotein</keyword>
<dbReference type="EMBL" id="JAZHGC010000050">
    <property type="protein sequence ID" value="MEM5291384.1"/>
    <property type="molecule type" value="Genomic_DNA"/>
</dbReference>
<name>A0ABU9QPP1_9BURK</name>
<dbReference type="InterPro" id="IPR011006">
    <property type="entry name" value="CheY-like_superfamily"/>
</dbReference>
<sequence>MDTANFELWGQPRPFKRDGEVRVLVVDDNESARGAIAAYLTLEGMHVCAVAGYCEALSASADWKPDVAVLDIMMPVHDGFQTAQALRDRFDDYVGIVAFTATDSSFVKSHPASRFLFDGYCQKGTSPERLVRVLESLLANKAHRQSANSNFVGSNDSLAMNPTGRS</sequence>
<dbReference type="Pfam" id="PF00072">
    <property type="entry name" value="Response_reg"/>
    <property type="match status" value="1"/>
</dbReference>
<reference evidence="4 5" key="1">
    <citation type="submission" date="2024-01" db="EMBL/GenBank/DDBJ databases">
        <title>The diversity of rhizobia nodulating Mimosa spp. in eleven states of Brazil covering several biomes is determined by host plant, location, and edaphic factors.</title>
        <authorList>
            <person name="Rouws L."/>
            <person name="Barauna A."/>
            <person name="Beukes C."/>
            <person name="De Faria S.M."/>
            <person name="Gross E."/>
            <person name="Dos Reis Junior F.B."/>
            <person name="Simon M."/>
            <person name="Maluk M."/>
            <person name="Odee D.W."/>
            <person name="Kenicer G."/>
            <person name="Young J.P.W."/>
            <person name="Reis V.M."/>
            <person name="Zilli J."/>
            <person name="James E.K."/>
        </authorList>
    </citation>
    <scope>NUCLEOTIDE SEQUENCE [LARGE SCALE GENOMIC DNA]</scope>
    <source>
        <strain evidence="4 5">JPY77</strain>
    </source>
</reference>
<dbReference type="PANTHER" id="PTHR44591:SF3">
    <property type="entry name" value="RESPONSE REGULATORY DOMAIN-CONTAINING PROTEIN"/>
    <property type="match status" value="1"/>
</dbReference>